<dbReference type="InterPro" id="IPR000014">
    <property type="entry name" value="PAS"/>
</dbReference>
<evidence type="ECO:0000313" key="3">
    <source>
        <dbReference type="Proteomes" id="UP000030960"/>
    </source>
</evidence>
<dbReference type="RefSeq" id="WP_043136261.1">
    <property type="nucleotide sequence ID" value="NZ_JSUQ01000001.1"/>
</dbReference>
<feature type="domain" description="PAS fold-3" evidence="1">
    <location>
        <begin position="44"/>
        <end position="109"/>
    </location>
</feature>
<dbReference type="InterPro" id="IPR035965">
    <property type="entry name" value="PAS-like_dom_sf"/>
</dbReference>
<dbReference type="AlphaFoldDB" id="A0A0B3S4J4"/>
<protein>
    <submittedName>
        <fullName evidence="2">Methyl-accepting chemotaxis protein</fullName>
    </submittedName>
</protein>
<dbReference type="STRING" id="561184.SAMN05216376_103222"/>
<sequence length="415" mass="46227">MTEHNPRFAAESNFAATEAQFHLTELFYSRTDERGIIKAGNCVFQRVAAYPWEEMLGAPHKLIRHPDMPKGVFHLLWDRIKAGKPTGAYVKNRSKTGRYYWVFALVSPADGGYISTRIKPSSELFATVSGLYADLLSREKEDGLSPRDSAEALLAVIRAQGFSSYDTFQSHALATEFEARATATGQGIDPLQRRFLEMSRAIAQVGVETADLTESFKVIRTVPMNMRIIASRLENAGGAISAISVNYSQMLEEMSTWVKTFVDGDACVFARMRDAILCGQFLGFATAVEHEMIECFDTNAALYPDCMDAKVEMAEVAAHRQKFLDETVASLVRVEAEAKRFARSVLDMKRYVTGLSSTRMMCKIESASLSESRKELEGIVEQLDACQKGIEQRLGRMTELNAVIQTNTAMPRAML</sequence>
<dbReference type="PATRIC" id="fig|1515334.3.peg.220"/>
<comment type="caution">
    <text evidence="2">The sequence shown here is derived from an EMBL/GenBank/DDBJ whole genome shotgun (WGS) entry which is preliminary data.</text>
</comment>
<dbReference type="SUPFAM" id="SSF55785">
    <property type="entry name" value="PYP-like sensor domain (PAS domain)"/>
    <property type="match status" value="1"/>
</dbReference>
<evidence type="ECO:0000313" key="2">
    <source>
        <dbReference type="EMBL" id="KHQ55182.1"/>
    </source>
</evidence>
<dbReference type="Proteomes" id="UP000030960">
    <property type="component" value="Unassembled WGS sequence"/>
</dbReference>
<name>A0A0B3S4J4_9RHOB</name>
<dbReference type="EMBL" id="JSUQ01000001">
    <property type="protein sequence ID" value="KHQ55182.1"/>
    <property type="molecule type" value="Genomic_DNA"/>
</dbReference>
<evidence type="ECO:0000259" key="1">
    <source>
        <dbReference type="Pfam" id="PF08447"/>
    </source>
</evidence>
<dbReference type="CDD" id="cd00130">
    <property type="entry name" value="PAS"/>
    <property type="match status" value="1"/>
</dbReference>
<proteinExistence type="predicted"/>
<keyword evidence="3" id="KW-1185">Reference proteome</keyword>
<organism evidence="2 3">
    <name type="scientific">Mameliella alba</name>
    <dbReference type="NCBI Taxonomy" id="561184"/>
    <lineage>
        <taxon>Bacteria</taxon>
        <taxon>Pseudomonadati</taxon>
        <taxon>Pseudomonadota</taxon>
        <taxon>Alphaproteobacteria</taxon>
        <taxon>Rhodobacterales</taxon>
        <taxon>Roseobacteraceae</taxon>
        <taxon>Mameliella</taxon>
    </lineage>
</organism>
<dbReference type="OrthoDB" id="266313at2"/>
<accession>A0A0B3S4J4</accession>
<dbReference type="InterPro" id="IPR013655">
    <property type="entry name" value="PAS_fold_3"/>
</dbReference>
<reference evidence="2 3" key="1">
    <citation type="submission" date="2014-10" db="EMBL/GenBank/DDBJ databases">
        <title>Genome sequence of Ponticoccus sp. strain UMTAT08 isolated from clonal culture of toxic dinoflagellate Alexandrium tamiyavanichii.</title>
        <authorList>
            <person name="Gan H.Y."/>
            <person name="Muhd D.-D."/>
            <person name="Mohd Noor M.E."/>
            <person name="Yeong Y.S."/>
            <person name="Usup G."/>
        </authorList>
    </citation>
    <scope>NUCLEOTIDE SEQUENCE [LARGE SCALE GENOMIC DNA]</scope>
    <source>
        <strain evidence="2 3">UMTAT08</strain>
    </source>
</reference>
<dbReference type="Gene3D" id="3.30.450.20">
    <property type="entry name" value="PAS domain"/>
    <property type="match status" value="1"/>
</dbReference>
<dbReference type="Pfam" id="PF08447">
    <property type="entry name" value="PAS_3"/>
    <property type="match status" value="1"/>
</dbReference>
<gene>
    <name evidence="2" type="ORF">OA50_00218</name>
</gene>